<organism evidence="1 2">
    <name type="scientific">Trifolium medium</name>
    <dbReference type="NCBI Taxonomy" id="97028"/>
    <lineage>
        <taxon>Eukaryota</taxon>
        <taxon>Viridiplantae</taxon>
        <taxon>Streptophyta</taxon>
        <taxon>Embryophyta</taxon>
        <taxon>Tracheophyta</taxon>
        <taxon>Spermatophyta</taxon>
        <taxon>Magnoliopsida</taxon>
        <taxon>eudicotyledons</taxon>
        <taxon>Gunneridae</taxon>
        <taxon>Pentapetalae</taxon>
        <taxon>rosids</taxon>
        <taxon>fabids</taxon>
        <taxon>Fabales</taxon>
        <taxon>Fabaceae</taxon>
        <taxon>Papilionoideae</taxon>
        <taxon>50 kb inversion clade</taxon>
        <taxon>NPAAA clade</taxon>
        <taxon>Hologalegina</taxon>
        <taxon>IRL clade</taxon>
        <taxon>Trifolieae</taxon>
        <taxon>Trifolium</taxon>
    </lineage>
</organism>
<dbReference type="Proteomes" id="UP000265520">
    <property type="component" value="Unassembled WGS sequence"/>
</dbReference>
<name>A0A392RIC8_9FABA</name>
<proteinExistence type="predicted"/>
<dbReference type="EMBL" id="LXQA010227156">
    <property type="protein sequence ID" value="MCI35794.1"/>
    <property type="molecule type" value="Genomic_DNA"/>
</dbReference>
<evidence type="ECO:0000313" key="1">
    <source>
        <dbReference type="EMBL" id="MCI35794.1"/>
    </source>
</evidence>
<dbReference type="AlphaFoldDB" id="A0A392RIC8"/>
<reference evidence="1 2" key="1">
    <citation type="journal article" date="2018" name="Front. Plant Sci.">
        <title>Red Clover (Trifolium pratense) and Zigzag Clover (T. medium) - A Picture of Genomic Similarities and Differences.</title>
        <authorList>
            <person name="Dluhosova J."/>
            <person name="Istvanek J."/>
            <person name="Nedelnik J."/>
            <person name="Repkova J."/>
        </authorList>
    </citation>
    <scope>NUCLEOTIDE SEQUENCE [LARGE SCALE GENOMIC DNA]</scope>
    <source>
        <strain evidence="2">cv. 10/8</strain>
        <tissue evidence="1">Leaf</tissue>
    </source>
</reference>
<keyword evidence="2" id="KW-1185">Reference proteome</keyword>
<evidence type="ECO:0000313" key="2">
    <source>
        <dbReference type="Proteomes" id="UP000265520"/>
    </source>
</evidence>
<feature type="non-terminal residue" evidence="1">
    <location>
        <position position="54"/>
    </location>
</feature>
<protein>
    <submittedName>
        <fullName evidence="1">Uncharacterized protein</fullName>
    </submittedName>
</protein>
<sequence length="54" mass="6162">MVEPFVLMNSKSSTASVIMPALHFLNQATLAQSIQQKVKCIYFRLRLHSYPLPL</sequence>
<accession>A0A392RIC8</accession>
<comment type="caution">
    <text evidence="1">The sequence shown here is derived from an EMBL/GenBank/DDBJ whole genome shotgun (WGS) entry which is preliminary data.</text>
</comment>